<dbReference type="EnsemblPlants" id="AVESA.00010b.r2.2DG0370210.5">
    <property type="protein sequence ID" value="AVESA.00010b.r2.2DG0370210.5.CDS"/>
    <property type="gene ID" value="AVESA.00010b.r2.2DG0370210"/>
</dbReference>
<keyword evidence="2" id="KW-1185">Reference proteome</keyword>
<reference evidence="1" key="1">
    <citation type="submission" date="2021-05" db="EMBL/GenBank/DDBJ databases">
        <authorList>
            <person name="Scholz U."/>
            <person name="Mascher M."/>
            <person name="Fiebig A."/>
        </authorList>
    </citation>
    <scope>NUCLEOTIDE SEQUENCE [LARGE SCALE GENOMIC DNA]</scope>
</reference>
<proteinExistence type="predicted"/>
<sequence>MGAMGRCLGLRSIVLVCVAAAEAAASGPRHAYAAMMSDPVAKSQTMLALPSNMVPSPVTSKGHHCSSLSVTYITRPKLVEVVGGLLGVTKLSSTCAIPYEHSASDAVAANNTRLAKLSSALSSFDQIIDSAQGKKIVLFLDYDGTLSPIVNDPEKAFMSPEMRAAVKNVARFLPTAIVSGRSRDKVFEFVKLKELYYAGSHGMDILVSSTDSQSKTKDDREAKPFQPASEFLPMIIEVNKSLVEATQSIKGANVENNKFCVSVHYRNVDKKDWKLVAELVDNVLKDFPRLKLTTGRKVLEVRPVIDWDKGKAVEFLLQSLRLDDPESVLPIYIGDDRTDEDAFKVLRERNCGYGILVSQVPKETEAFYSLTSPSEVMEFLNSLVRWKEEESPKVHDQE</sequence>
<organism evidence="1 2">
    <name type="scientific">Avena sativa</name>
    <name type="common">Oat</name>
    <dbReference type="NCBI Taxonomy" id="4498"/>
    <lineage>
        <taxon>Eukaryota</taxon>
        <taxon>Viridiplantae</taxon>
        <taxon>Streptophyta</taxon>
        <taxon>Embryophyta</taxon>
        <taxon>Tracheophyta</taxon>
        <taxon>Spermatophyta</taxon>
        <taxon>Magnoliopsida</taxon>
        <taxon>Liliopsida</taxon>
        <taxon>Poales</taxon>
        <taxon>Poaceae</taxon>
        <taxon>BOP clade</taxon>
        <taxon>Pooideae</taxon>
        <taxon>Poodae</taxon>
        <taxon>Poeae</taxon>
        <taxon>Poeae Chloroplast Group 1 (Aveneae type)</taxon>
        <taxon>Aveninae</taxon>
        <taxon>Avena</taxon>
    </lineage>
</organism>
<evidence type="ECO:0000313" key="2">
    <source>
        <dbReference type="Proteomes" id="UP001732700"/>
    </source>
</evidence>
<accession>A0ACD5V597</accession>
<evidence type="ECO:0000313" key="1">
    <source>
        <dbReference type="EnsemblPlants" id="AVESA.00010b.r2.2DG0370210.5.CDS"/>
    </source>
</evidence>
<dbReference type="Proteomes" id="UP001732700">
    <property type="component" value="Chromosome 2D"/>
</dbReference>
<name>A0ACD5V597_AVESA</name>
<protein>
    <submittedName>
        <fullName evidence="1">Uncharacterized protein</fullName>
    </submittedName>
</protein>
<reference evidence="1" key="2">
    <citation type="submission" date="2025-09" db="UniProtKB">
        <authorList>
            <consortium name="EnsemblPlants"/>
        </authorList>
    </citation>
    <scope>IDENTIFICATION</scope>
</reference>